<keyword evidence="4" id="KW-0342">GTP-binding</keyword>
<sequence>MTTKTIAVFIGPAGSGKSTTVYAYSKWLYREFGYKTYKVNLDPAAIFIPYEHDYDIRIIINIDRISKEYRLGPNGALVKSMDIISSKIDDIIHVFKDIDNQFILIDTPGQMEIFLFRDIAYKLMNSLKKYFRHVVAIFVTDAEVMKRYEDYAFLAIMTVAIQTRLGVDVIPVINKIDIANVDKIVGDIISDVDTITKHLMGQGVYGEMMSNILNTIAMYTKVTRIPKISAKNLLGLEELHRLIHEITCVCGDLT</sequence>
<dbReference type="Pfam" id="PF03029">
    <property type="entry name" value="ATP_bind_1"/>
    <property type="match status" value="1"/>
</dbReference>
<dbReference type="GO" id="GO:0005525">
    <property type="term" value="F:GTP binding"/>
    <property type="evidence" value="ECO:0007669"/>
    <property type="project" value="UniProtKB-KW"/>
</dbReference>
<dbReference type="EMBL" id="DTDH01000005">
    <property type="protein sequence ID" value="HGT97837.1"/>
    <property type="molecule type" value="Genomic_DNA"/>
</dbReference>
<dbReference type="PANTHER" id="PTHR21231">
    <property type="entry name" value="XPA-BINDING PROTEIN 1-RELATED"/>
    <property type="match status" value="1"/>
</dbReference>
<dbReference type="InterPro" id="IPR027417">
    <property type="entry name" value="P-loop_NTPase"/>
</dbReference>
<dbReference type="Gene3D" id="3.40.50.300">
    <property type="entry name" value="P-loop containing nucleotide triphosphate hydrolases"/>
    <property type="match status" value="1"/>
</dbReference>
<evidence type="ECO:0000313" key="5">
    <source>
        <dbReference type="EMBL" id="HFQ79190.1"/>
    </source>
</evidence>
<proteinExistence type="inferred from homology"/>
<evidence type="ECO:0000256" key="2">
    <source>
        <dbReference type="ARBA" id="ARBA00022741"/>
    </source>
</evidence>
<keyword evidence="2" id="KW-0547">Nucleotide-binding</keyword>
<organism evidence="6">
    <name type="scientific">Ignisphaera aggregans</name>
    <dbReference type="NCBI Taxonomy" id="334771"/>
    <lineage>
        <taxon>Archaea</taxon>
        <taxon>Thermoproteota</taxon>
        <taxon>Thermoprotei</taxon>
        <taxon>Desulfurococcales</taxon>
        <taxon>Desulfurococcaceae</taxon>
        <taxon>Ignisphaera</taxon>
    </lineage>
</organism>
<dbReference type="PANTHER" id="PTHR21231:SF8">
    <property type="entry name" value="GPN-LOOP GTPASE 1"/>
    <property type="match status" value="1"/>
</dbReference>
<evidence type="ECO:0000313" key="6">
    <source>
        <dbReference type="EMBL" id="HGT97837.1"/>
    </source>
</evidence>
<comment type="similarity">
    <text evidence="1">Belongs to the GPN-loop GTPase family.</text>
</comment>
<evidence type="ECO:0000256" key="3">
    <source>
        <dbReference type="ARBA" id="ARBA00022801"/>
    </source>
</evidence>
<keyword evidence="3" id="KW-0378">Hydrolase</keyword>
<dbReference type="InterPro" id="IPR004130">
    <property type="entry name" value="Gpn"/>
</dbReference>
<reference evidence="6" key="1">
    <citation type="journal article" date="2020" name="mSystems">
        <title>Genome- and Community-Level Interaction Insights into Carbon Utilization and Element Cycling Functions of Hydrothermarchaeota in Hydrothermal Sediment.</title>
        <authorList>
            <person name="Zhou Z."/>
            <person name="Liu Y."/>
            <person name="Xu W."/>
            <person name="Pan J."/>
            <person name="Luo Z.H."/>
            <person name="Li M."/>
        </authorList>
    </citation>
    <scope>NUCLEOTIDE SEQUENCE [LARGE SCALE GENOMIC DNA]</scope>
    <source>
        <strain evidence="5">SpSt-629</strain>
        <strain evidence="6">SpSt-688</strain>
    </source>
</reference>
<dbReference type="AlphaFoldDB" id="A0A7J3MWC9"/>
<gene>
    <name evidence="5" type="ORF">ENT99_05770</name>
    <name evidence="6" type="ORF">ENU64_00210</name>
</gene>
<protein>
    <submittedName>
        <fullName evidence="6">GTPase</fullName>
    </submittedName>
</protein>
<dbReference type="EMBL" id="DTAU01000111">
    <property type="protein sequence ID" value="HFQ79190.1"/>
    <property type="molecule type" value="Genomic_DNA"/>
</dbReference>
<name>A0A7J3MWC9_9CREN</name>
<evidence type="ECO:0000256" key="1">
    <source>
        <dbReference type="ARBA" id="ARBA00005290"/>
    </source>
</evidence>
<accession>A0A7J3MWC9</accession>
<evidence type="ECO:0000256" key="4">
    <source>
        <dbReference type="ARBA" id="ARBA00023134"/>
    </source>
</evidence>
<comment type="caution">
    <text evidence="6">The sequence shown here is derived from an EMBL/GenBank/DDBJ whole genome shotgun (WGS) entry which is preliminary data.</text>
</comment>
<dbReference type="GO" id="GO:0003924">
    <property type="term" value="F:GTPase activity"/>
    <property type="evidence" value="ECO:0007669"/>
    <property type="project" value="TreeGrafter"/>
</dbReference>
<dbReference type="SUPFAM" id="SSF52540">
    <property type="entry name" value="P-loop containing nucleoside triphosphate hydrolases"/>
    <property type="match status" value="1"/>
</dbReference>